<gene>
    <name evidence="2" type="ORF">BB560_001140</name>
</gene>
<feature type="compositionally biased region" description="Basic residues" evidence="1">
    <location>
        <begin position="188"/>
        <end position="197"/>
    </location>
</feature>
<keyword evidence="3" id="KW-1185">Reference proteome</keyword>
<dbReference type="AlphaFoldDB" id="A0A2T9ZIM3"/>
<evidence type="ECO:0000313" key="2">
    <source>
        <dbReference type="EMBL" id="PVV04357.1"/>
    </source>
</evidence>
<dbReference type="Proteomes" id="UP000245609">
    <property type="component" value="Unassembled WGS sequence"/>
</dbReference>
<sequence>MVWHDWLGSVIVKILTNKRETGKHVSIFARHCTHLNPADDPSRLSAQIKTNKCFQPVLEDVEENPSLHTIEPHTKTSGIPSLLELKIRSLDNNLVYISGPGPEKREITTVKEHNMAFSSLELKRKNSQSVLRQAVRPCVLNLKLLFEVLGNFFQMPLNHGKVFHERGVDLGHKEYVKTSISYETVKSTNRRKNRKSQGPRFNSPTVSSASFNDVLTQGFWSSEGIFDTYYSLNRMTLENLTQKAPREKENSDVPPT</sequence>
<dbReference type="EMBL" id="MBFS01000132">
    <property type="protein sequence ID" value="PVV04357.1"/>
    <property type="molecule type" value="Genomic_DNA"/>
</dbReference>
<name>A0A2T9ZIM3_9FUNG</name>
<comment type="caution">
    <text evidence="2">The sequence shown here is derived from an EMBL/GenBank/DDBJ whole genome shotgun (WGS) entry which is preliminary data.</text>
</comment>
<protein>
    <submittedName>
        <fullName evidence="2">Uncharacterized protein</fullName>
    </submittedName>
</protein>
<organism evidence="2 3">
    <name type="scientific">Smittium megazygosporum</name>
    <dbReference type="NCBI Taxonomy" id="133381"/>
    <lineage>
        <taxon>Eukaryota</taxon>
        <taxon>Fungi</taxon>
        <taxon>Fungi incertae sedis</taxon>
        <taxon>Zoopagomycota</taxon>
        <taxon>Kickxellomycotina</taxon>
        <taxon>Harpellomycetes</taxon>
        <taxon>Harpellales</taxon>
        <taxon>Legeriomycetaceae</taxon>
        <taxon>Smittium</taxon>
    </lineage>
</organism>
<feature type="region of interest" description="Disordered" evidence="1">
    <location>
        <begin position="186"/>
        <end position="206"/>
    </location>
</feature>
<evidence type="ECO:0000256" key="1">
    <source>
        <dbReference type="SAM" id="MobiDB-lite"/>
    </source>
</evidence>
<proteinExistence type="predicted"/>
<accession>A0A2T9ZIM3</accession>
<evidence type="ECO:0000313" key="3">
    <source>
        <dbReference type="Proteomes" id="UP000245609"/>
    </source>
</evidence>
<reference evidence="2 3" key="1">
    <citation type="journal article" date="2018" name="MBio">
        <title>Comparative Genomics Reveals the Core Gene Toolbox for the Fungus-Insect Symbiosis.</title>
        <authorList>
            <person name="Wang Y."/>
            <person name="Stata M."/>
            <person name="Wang W."/>
            <person name="Stajich J.E."/>
            <person name="White M.M."/>
            <person name="Moncalvo J.M."/>
        </authorList>
    </citation>
    <scope>NUCLEOTIDE SEQUENCE [LARGE SCALE GENOMIC DNA]</scope>
    <source>
        <strain evidence="2 3">SC-DP-2</strain>
    </source>
</reference>